<dbReference type="Pfam" id="PF00295">
    <property type="entry name" value="Glyco_hydro_28"/>
    <property type="match status" value="1"/>
</dbReference>
<evidence type="ECO:0000256" key="3">
    <source>
        <dbReference type="ARBA" id="ARBA00023295"/>
    </source>
</evidence>
<dbReference type="Proteomes" id="UP000243975">
    <property type="component" value="Unassembled WGS sequence"/>
</dbReference>
<proteinExistence type="inferred from homology"/>
<reference evidence="6 7" key="1">
    <citation type="journal article" date="2016" name="Sci. Rep.">
        <title>The genome sequence of the outbreeding globe artichoke constructed de novo incorporating a phase-aware low-pass sequencing strategy of F1 progeny.</title>
        <authorList>
            <person name="Scaglione D."/>
            <person name="Reyes-Chin-Wo S."/>
            <person name="Acquadro A."/>
            <person name="Froenicke L."/>
            <person name="Portis E."/>
            <person name="Beitel C."/>
            <person name="Tirone M."/>
            <person name="Mauro R."/>
            <person name="Lo Monaco A."/>
            <person name="Mauromicale G."/>
            <person name="Faccioli P."/>
            <person name="Cattivelli L."/>
            <person name="Rieseberg L."/>
            <person name="Michelmore R."/>
            <person name="Lanteri S."/>
        </authorList>
    </citation>
    <scope>NUCLEOTIDE SEQUENCE [LARGE SCALE GENOMIC DNA]</scope>
    <source>
        <strain evidence="6">2C</strain>
    </source>
</reference>
<accession>A0A103Y330</accession>
<evidence type="ECO:0000256" key="4">
    <source>
        <dbReference type="RuleBase" id="RU361169"/>
    </source>
</evidence>
<dbReference type="GO" id="GO:0005975">
    <property type="term" value="P:carbohydrate metabolic process"/>
    <property type="evidence" value="ECO:0007669"/>
    <property type="project" value="InterPro"/>
</dbReference>
<organism evidence="6 7">
    <name type="scientific">Cynara cardunculus var. scolymus</name>
    <name type="common">Globe artichoke</name>
    <name type="synonym">Cynara scolymus</name>
    <dbReference type="NCBI Taxonomy" id="59895"/>
    <lineage>
        <taxon>Eukaryota</taxon>
        <taxon>Viridiplantae</taxon>
        <taxon>Streptophyta</taxon>
        <taxon>Embryophyta</taxon>
        <taxon>Tracheophyta</taxon>
        <taxon>Spermatophyta</taxon>
        <taxon>Magnoliopsida</taxon>
        <taxon>eudicotyledons</taxon>
        <taxon>Gunneridae</taxon>
        <taxon>Pentapetalae</taxon>
        <taxon>asterids</taxon>
        <taxon>campanulids</taxon>
        <taxon>Asterales</taxon>
        <taxon>Asteraceae</taxon>
        <taxon>Carduoideae</taxon>
        <taxon>Cardueae</taxon>
        <taxon>Carduinae</taxon>
        <taxon>Cynara</taxon>
    </lineage>
</organism>
<evidence type="ECO:0000256" key="2">
    <source>
        <dbReference type="ARBA" id="ARBA00022801"/>
    </source>
</evidence>
<keyword evidence="2 4" id="KW-0378">Hydrolase</keyword>
<dbReference type="InterPro" id="IPR012334">
    <property type="entry name" value="Pectin_lyas_fold"/>
</dbReference>
<evidence type="ECO:0000313" key="7">
    <source>
        <dbReference type="Proteomes" id="UP000243975"/>
    </source>
</evidence>
<evidence type="ECO:0000256" key="5">
    <source>
        <dbReference type="SAM" id="MobiDB-lite"/>
    </source>
</evidence>
<keyword evidence="7" id="KW-1185">Reference proteome</keyword>
<name>A0A103Y330_CYNCS</name>
<gene>
    <name evidence="6" type="ORF">Ccrd_020112</name>
</gene>
<dbReference type="GO" id="GO:0004650">
    <property type="term" value="F:polygalacturonase activity"/>
    <property type="evidence" value="ECO:0007669"/>
    <property type="project" value="InterPro"/>
</dbReference>
<dbReference type="InterPro" id="IPR000743">
    <property type="entry name" value="Glyco_hydro_28"/>
</dbReference>
<comment type="similarity">
    <text evidence="1 4">Belongs to the glycosyl hydrolase 28 family.</text>
</comment>
<keyword evidence="3 4" id="KW-0326">Glycosidase</keyword>
<feature type="non-terminal residue" evidence="6">
    <location>
        <position position="165"/>
    </location>
</feature>
<dbReference type="Gene3D" id="2.160.20.10">
    <property type="entry name" value="Single-stranded right-handed beta-helix, Pectin lyase-like"/>
    <property type="match status" value="1"/>
</dbReference>
<protein>
    <submittedName>
        <fullName evidence="6">Glycoside hydrolase, family 28</fullName>
    </submittedName>
</protein>
<dbReference type="SUPFAM" id="SSF51126">
    <property type="entry name" value="Pectin lyase-like"/>
    <property type="match status" value="1"/>
</dbReference>
<dbReference type="AlphaFoldDB" id="A0A103Y330"/>
<feature type="compositionally biased region" description="Basic and acidic residues" evidence="5">
    <location>
        <begin position="74"/>
        <end position="90"/>
    </location>
</feature>
<dbReference type="InterPro" id="IPR011050">
    <property type="entry name" value="Pectin_lyase_fold/virulence"/>
</dbReference>
<dbReference type="Gramene" id="KVI01614">
    <property type="protein sequence ID" value="KVI01614"/>
    <property type="gene ID" value="Ccrd_020112"/>
</dbReference>
<feature type="non-terminal residue" evidence="6">
    <location>
        <position position="1"/>
    </location>
</feature>
<evidence type="ECO:0000313" key="6">
    <source>
        <dbReference type="EMBL" id="KVI01614.1"/>
    </source>
</evidence>
<evidence type="ECO:0000256" key="1">
    <source>
        <dbReference type="ARBA" id="ARBA00008834"/>
    </source>
</evidence>
<feature type="region of interest" description="Disordered" evidence="5">
    <location>
        <begin position="65"/>
        <end position="102"/>
    </location>
</feature>
<comment type="caution">
    <text evidence="6">The sequence shown here is derived from an EMBL/GenBank/DDBJ whole genome shotgun (WGS) entry which is preliminary data.</text>
</comment>
<dbReference type="EMBL" id="LEKV01002975">
    <property type="protein sequence ID" value="KVI01614.1"/>
    <property type="molecule type" value="Genomic_DNA"/>
</dbReference>
<sequence length="165" mass="19030">LKYVRKNDNELYITGDDCISIGPGCVNVDIEGVTSGPSHGISGVCQRHLVQEHKGNTKDRRHFKQMQNKKHKRDNPDIEKISLYKGKPDQRSTAQVPQKRPSIQYGRIKRSTTNKMPKAKKKIRNKQKNQTQKIVKKKKKLLKLYMSIGVEIFILKARKRVGKLQ</sequence>